<keyword evidence="6" id="KW-1185">Reference proteome</keyword>
<sequence>MKKTVYLFLSILLLSLYGCIRSEDNIVEVTNPTPISTKKGTVSGKVMAKNGIKPIGGALVFTFDSQNKLYHTYSNSAGDFTLEAPEGPRKIHIQTGDGSNFRSEFTITVPKTDNVVASANLTKLNQVANMAYVKGSYDEIEDIVTGLGYLVTEIDYNDLKVMSTLSQYDVIFLNCGSRGQSHSGTSTPNNDTEVYDNLATFVSNGGSLYASDWDVAYLLGGNNNTPACNTSGGFIPDALMCSTSTGSATTYTNCAVSNVNLANALGFNTLDIQYDLGSWQKIISYDVAFWEVLVQRNNEALMVRTNKFHSTGAPAMPVGNSANSGWVTICHDDNGTPVTITVNQSDLQAHLTHGDSVGSCTGVSTSGNIYYTTFHNHATGNIGNTAPILQYVILNL</sequence>
<evidence type="ECO:0000313" key="6">
    <source>
        <dbReference type="Proteomes" id="UP000539710"/>
    </source>
</evidence>
<reference evidence="6" key="3">
    <citation type="submission" date="2020-07" db="EMBL/GenBank/DDBJ databases">
        <title>Flavobacterium sp. xlx-214.</title>
        <authorList>
            <person name="Yang C."/>
        </authorList>
    </citation>
    <scope>NUCLEOTIDE SEQUENCE [LARGE SCALE GENOMIC DNA]</scope>
    <source>
        <strain evidence="6">CX-624</strain>
    </source>
</reference>
<dbReference type="Pfam" id="PF17385">
    <property type="entry name" value="LBP_M"/>
    <property type="match status" value="1"/>
</dbReference>
<dbReference type="PROSITE" id="PS51257">
    <property type="entry name" value="PROKAR_LIPOPROTEIN"/>
    <property type="match status" value="1"/>
</dbReference>
<feature type="signal peptide" evidence="1">
    <location>
        <begin position="1"/>
        <end position="22"/>
    </location>
</feature>
<dbReference type="Proteomes" id="UP000539710">
    <property type="component" value="Unassembled WGS sequence"/>
</dbReference>
<evidence type="ECO:0000313" key="4">
    <source>
        <dbReference type="EMBL" id="QMS98281.1"/>
    </source>
</evidence>
<keyword evidence="1" id="KW-0732">Signal</keyword>
<dbReference type="RefSeq" id="WP_181886433.1">
    <property type="nucleotide sequence ID" value="NZ_CP059472.1"/>
</dbReference>
<dbReference type="Proteomes" id="UP000515349">
    <property type="component" value="Chromosome"/>
</dbReference>
<protein>
    <recommendedName>
        <fullName evidence="2">Lacto-N-biose phosphorylase central domain-containing protein</fullName>
    </recommendedName>
</protein>
<dbReference type="InterPro" id="IPR029062">
    <property type="entry name" value="Class_I_gatase-like"/>
</dbReference>
<accession>A0A7D7QEJ7</accession>
<dbReference type="EMBL" id="JACEUX010000001">
    <property type="protein sequence ID" value="MBA5246349.1"/>
    <property type="molecule type" value="Genomic_DNA"/>
</dbReference>
<dbReference type="SUPFAM" id="SSF52317">
    <property type="entry name" value="Class I glutamine amidotransferase-like"/>
    <property type="match status" value="1"/>
</dbReference>
<evidence type="ECO:0000259" key="2">
    <source>
        <dbReference type="Pfam" id="PF17385"/>
    </source>
</evidence>
<reference evidence="3" key="4">
    <citation type="submission" date="2020-07" db="EMBL/GenBank/DDBJ databases">
        <authorList>
            <person name="Yang C."/>
        </authorList>
    </citation>
    <scope>NUCLEOTIDE SEQUENCE</scope>
    <source>
        <strain evidence="3">Cx-624</strain>
    </source>
</reference>
<evidence type="ECO:0000313" key="3">
    <source>
        <dbReference type="EMBL" id="MBA5246349.1"/>
    </source>
</evidence>
<feature type="chain" id="PRO_5044656286" description="Lacto-N-biose phosphorylase central domain-containing protein" evidence="1">
    <location>
        <begin position="23"/>
        <end position="396"/>
    </location>
</feature>
<feature type="domain" description="Lacto-N-biose phosphorylase central" evidence="2">
    <location>
        <begin position="135"/>
        <end position="208"/>
    </location>
</feature>
<reference evidence="4" key="1">
    <citation type="submission" date="2020-07" db="EMBL/GenBank/DDBJ databases">
        <title>Chryseobacterium sp. CX-624.</title>
        <authorList>
            <person name="Yang C."/>
        </authorList>
    </citation>
    <scope>NUCLEOTIDE SEQUENCE</scope>
    <source>
        <strain evidence="4">CX-624</strain>
    </source>
</reference>
<organism evidence="4 5">
    <name type="scientific">Marnyiella aurantia</name>
    <dbReference type="NCBI Taxonomy" id="2758037"/>
    <lineage>
        <taxon>Bacteria</taxon>
        <taxon>Pseudomonadati</taxon>
        <taxon>Bacteroidota</taxon>
        <taxon>Flavobacteriia</taxon>
        <taxon>Flavobacteriales</taxon>
        <taxon>Weeksellaceae</taxon>
        <taxon>Marnyiella</taxon>
    </lineage>
</organism>
<dbReference type="SUPFAM" id="SSF49464">
    <property type="entry name" value="Carboxypeptidase regulatory domain-like"/>
    <property type="match status" value="1"/>
</dbReference>
<evidence type="ECO:0000313" key="5">
    <source>
        <dbReference type="Proteomes" id="UP000515349"/>
    </source>
</evidence>
<proteinExistence type="predicted"/>
<dbReference type="KEGG" id="cbau:H1R16_11350"/>
<name>A0A7D7QEJ7_9FLAO</name>
<evidence type="ECO:0000256" key="1">
    <source>
        <dbReference type="SAM" id="SignalP"/>
    </source>
</evidence>
<dbReference type="InterPro" id="IPR008969">
    <property type="entry name" value="CarboxyPept-like_regulatory"/>
</dbReference>
<gene>
    <name evidence="4" type="ORF">H1R16_11350</name>
    <name evidence="3" type="ORF">H2507_04115</name>
</gene>
<dbReference type="InterPro" id="IPR035363">
    <property type="entry name" value="LBP_M"/>
</dbReference>
<reference evidence="5" key="2">
    <citation type="submission" date="2020-07" db="EMBL/GenBank/DDBJ databases">
        <title>Chryseobacterium sp.cx-624.</title>
        <authorList>
            <person name="Yang C."/>
        </authorList>
    </citation>
    <scope>NUCLEOTIDE SEQUENCE [LARGE SCALE GENOMIC DNA]</scope>
    <source>
        <strain evidence="5">cx-624</strain>
    </source>
</reference>
<dbReference type="EMBL" id="CP059472">
    <property type="protein sequence ID" value="QMS98281.1"/>
    <property type="molecule type" value="Genomic_DNA"/>
</dbReference>
<dbReference type="AlphaFoldDB" id="A0A7D7QEJ7"/>